<gene>
    <name evidence="6" type="ORF">PG994_000980</name>
</gene>
<dbReference type="PROSITE" id="PS00086">
    <property type="entry name" value="CYTOCHROME_P450"/>
    <property type="match status" value="1"/>
</dbReference>
<keyword evidence="2 4" id="KW-0479">Metal-binding</keyword>
<keyword evidence="4" id="KW-0560">Oxidoreductase</keyword>
<dbReference type="Proteomes" id="UP001480595">
    <property type="component" value="Unassembled WGS sequence"/>
</dbReference>
<keyword evidence="5" id="KW-0812">Transmembrane</keyword>
<evidence type="ECO:0000256" key="3">
    <source>
        <dbReference type="ARBA" id="ARBA00023004"/>
    </source>
</evidence>
<dbReference type="PANTHER" id="PTHR24291">
    <property type="entry name" value="CYTOCHROME P450 FAMILY 4"/>
    <property type="match status" value="1"/>
</dbReference>
<keyword evidence="4" id="KW-0503">Monooxygenase</keyword>
<dbReference type="Gene3D" id="1.10.630.10">
    <property type="entry name" value="Cytochrome P450"/>
    <property type="match status" value="1"/>
</dbReference>
<dbReference type="InterPro" id="IPR017972">
    <property type="entry name" value="Cyt_P450_CS"/>
</dbReference>
<organism evidence="6 7">
    <name type="scientific">Apiospora phragmitis</name>
    <dbReference type="NCBI Taxonomy" id="2905665"/>
    <lineage>
        <taxon>Eukaryota</taxon>
        <taxon>Fungi</taxon>
        <taxon>Dikarya</taxon>
        <taxon>Ascomycota</taxon>
        <taxon>Pezizomycotina</taxon>
        <taxon>Sordariomycetes</taxon>
        <taxon>Xylariomycetidae</taxon>
        <taxon>Amphisphaeriales</taxon>
        <taxon>Apiosporaceae</taxon>
        <taxon>Apiospora</taxon>
    </lineage>
</organism>
<dbReference type="EMBL" id="JAQQWL010000002">
    <property type="protein sequence ID" value="KAK8086006.1"/>
    <property type="molecule type" value="Genomic_DNA"/>
</dbReference>
<keyword evidence="7" id="KW-1185">Reference proteome</keyword>
<keyword evidence="4" id="KW-0349">Heme</keyword>
<dbReference type="Pfam" id="PF00067">
    <property type="entry name" value="p450"/>
    <property type="match status" value="1"/>
</dbReference>
<sequence length="534" mass="61292">MQSMKHLEALQPKVTWLWIVVGFTACCIIVTKWTSLRRGARKFWLRRQGYLVGHNGAAIPEITGESRFLRFNKGYELSTQASLTAGNDPCLIWNGDRPEIILTQPEHVKEFYSRKAKEHRKPTNACMGHYFGRVMGQCAGAVNGDLWRSIRAVFDPHFSHQCAKAFLDPMRREFARWRGELPAVPGRPDFVVEALEACRILPFKIIALSLYREVMTDEMFDELLQLNVVHDKVLLATWFGSRERSSWYNKLPTMAKKNMDQFEAEWEAYNLKAVRIATEKGIACPVKDMYQEVKKGTIGTVNWLQTIDEILFANLDVTSAILAFLLINLAMNPEVQAELREEVLAQTREANIGDSDDVFERYLQRSDTLLEYTCMESTRLCPAVWFTLPEYATEDLWIGGYRIQAGTCFIIDWARLNTESPIWKKSSSTSSEKGEKQQQNLGKTFRPQRFRDLSPLDYRWSMLRFGFGARKCIGKNFAVLLMKGFLLEVLAGYRLEIDGPPPPSGGWGATNVELRNDRFTVMPRQRVRFYSLAG</sequence>
<accession>A0ABR1WR41</accession>
<evidence type="ECO:0000256" key="5">
    <source>
        <dbReference type="SAM" id="Phobius"/>
    </source>
</evidence>
<dbReference type="SUPFAM" id="SSF48264">
    <property type="entry name" value="Cytochrome P450"/>
    <property type="match status" value="1"/>
</dbReference>
<keyword evidence="5" id="KW-1133">Transmembrane helix</keyword>
<proteinExistence type="inferred from homology"/>
<dbReference type="InterPro" id="IPR036396">
    <property type="entry name" value="Cyt_P450_sf"/>
</dbReference>
<keyword evidence="3 4" id="KW-0408">Iron</keyword>
<dbReference type="GeneID" id="92085452"/>
<dbReference type="InterPro" id="IPR001128">
    <property type="entry name" value="Cyt_P450"/>
</dbReference>
<evidence type="ECO:0008006" key="8">
    <source>
        <dbReference type="Google" id="ProtNLM"/>
    </source>
</evidence>
<evidence type="ECO:0000313" key="7">
    <source>
        <dbReference type="Proteomes" id="UP001480595"/>
    </source>
</evidence>
<reference evidence="6 7" key="1">
    <citation type="submission" date="2023-01" db="EMBL/GenBank/DDBJ databases">
        <title>Analysis of 21 Apiospora genomes using comparative genomics revels a genus with tremendous synthesis potential of carbohydrate active enzymes and secondary metabolites.</title>
        <authorList>
            <person name="Sorensen T."/>
        </authorList>
    </citation>
    <scope>NUCLEOTIDE SEQUENCE [LARGE SCALE GENOMIC DNA]</scope>
    <source>
        <strain evidence="6 7">CBS 135458</strain>
    </source>
</reference>
<comment type="similarity">
    <text evidence="1 4">Belongs to the cytochrome P450 family.</text>
</comment>
<dbReference type="PANTHER" id="PTHR24291:SF167">
    <property type="entry name" value="CYTOCHROME P450 MONOOXYGENASE GLIC"/>
    <property type="match status" value="1"/>
</dbReference>
<evidence type="ECO:0000256" key="4">
    <source>
        <dbReference type="RuleBase" id="RU000461"/>
    </source>
</evidence>
<comment type="caution">
    <text evidence="6">The sequence shown here is derived from an EMBL/GenBank/DDBJ whole genome shotgun (WGS) entry which is preliminary data.</text>
</comment>
<protein>
    <recommendedName>
        <fullName evidence="8">Cytochrome P450</fullName>
    </recommendedName>
</protein>
<dbReference type="PRINTS" id="PR00463">
    <property type="entry name" value="EP450I"/>
</dbReference>
<dbReference type="PROSITE" id="PS51257">
    <property type="entry name" value="PROKAR_LIPOPROTEIN"/>
    <property type="match status" value="1"/>
</dbReference>
<dbReference type="RefSeq" id="XP_066720530.1">
    <property type="nucleotide sequence ID" value="XM_066852389.1"/>
</dbReference>
<keyword evidence="5" id="KW-0472">Membrane</keyword>
<evidence type="ECO:0000256" key="2">
    <source>
        <dbReference type="ARBA" id="ARBA00022723"/>
    </source>
</evidence>
<feature type="transmembrane region" description="Helical" evidence="5">
    <location>
        <begin position="15"/>
        <end position="36"/>
    </location>
</feature>
<dbReference type="InterPro" id="IPR002401">
    <property type="entry name" value="Cyt_P450_E_grp-I"/>
</dbReference>
<dbReference type="InterPro" id="IPR050196">
    <property type="entry name" value="Cytochrome_P450_Monoox"/>
</dbReference>
<evidence type="ECO:0000256" key="1">
    <source>
        <dbReference type="ARBA" id="ARBA00010617"/>
    </source>
</evidence>
<name>A0ABR1WR41_9PEZI</name>
<evidence type="ECO:0000313" key="6">
    <source>
        <dbReference type="EMBL" id="KAK8086006.1"/>
    </source>
</evidence>